<name>A0A4S4L0V4_9AGAM</name>
<organism evidence="6 7">
    <name type="scientific">Phellinidium pouzarii</name>
    <dbReference type="NCBI Taxonomy" id="167371"/>
    <lineage>
        <taxon>Eukaryota</taxon>
        <taxon>Fungi</taxon>
        <taxon>Dikarya</taxon>
        <taxon>Basidiomycota</taxon>
        <taxon>Agaricomycotina</taxon>
        <taxon>Agaricomycetes</taxon>
        <taxon>Hymenochaetales</taxon>
        <taxon>Hymenochaetaceae</taxon>
        <taxon>Phellinidium</taxon>
    </lineage>
</organism>
<reference evidence="6 7" key="1">
    <citation type="submission" date="2019-02" db="EMBL/GenBank/DDBJ databases">
        <title>Genome sequencing of the rare red list fungi Phellinidium pouzarii.</title>
        <authorList>
            <person name="Buettner E."/>
            <person name="Kellner H."/>
        </authorList>
    </citation>
    <scope>NUCLEOTIDE SEQUENCE [LARGE SCALE GENOMIC DNA]</scope>
    <source>
        <strain evidence="6 7">DSM 108285</strain>
    </source>
</reference>
<dbReference type="Pfam" id="PF09791">
    <property type="entry name" value="Oxidored-like"/>
    <property type="match status" value="1"/>
</dbReference>
<dbReference type="Pfam" id="PF14703">
    <property type="entry name" value="PHM7_cyt"/>
    <property type="match status" value="1"/>
</dbReference>
<proteinExistence type="predicted"/>
<keyword evidence="2" id="KW-0812">Transmembrane</keyword>
<feature type="transmembrane region" description="Helical" evidence="2">
    <location>
        <begin position="262"/>
        <end position="283"/>
    </location>
</feature>
<dbReference type="PANTHER" id="PTHR13018:SF143">
    <property type="entry name" value="CSC1_OSCA1-LIKE 7TM REGION DOMAIN-CONTAINING PROTEIN"/>
    <property type="match status" value="1"/>
</dbReference>
<dbReference type="InterPro" id="IPR032880">
    <property type="entry name" value="CSC1/OSCA1-like_N"/>
</dbReference>
<protein>
    <recommendedName>
        <fullName evidence="8">Oxidoreductase-like domain-containing protein</fullName>
    </recommendedName>
</protein>
<dbReference type="InterPro" id="IPR027815">
    <property type="entry name" value="CSC1/OSCA1-like_cyt"/>
</dbReference>
<dbReference type="GO" id="GO:0005886">
    <property type="term" value="C:plasma membrane"/>
    <property type="evidence" value="ECO:0007669"/>
    <property type="project" value="TreeGrafter"/>
</dbReference>
<dbReference type="OrthoDB" id="1076608at2759"/>
<feature type="transmembrane region" description="Helical" evidence="2">
    <location>
        <begin position="393"/>
        <end position="411"/>
    </location>
</feature>
<feature type="transmembrane region" description="Helical" evidence="2">
    <location>
        <begin position="347"/>
        <end position="370"/>
    </location>
</feature>
<keyword evidence="2" id="KW-1133">Transmembrane helix</keyword>
<feature type="domain" description="Oxidoreductase-like" evidence="3">
    <location>
        <begin position="93"/>
        <end position="136"/>
    </location>
</feature>
<dbReference type="EMBL" id="SGPK01000349">
    <property type="protein sequence ID" value="THH04381.1"/>
    <property type="molecule type" value="Genomic_DNA"/>
</dbReference>
<dbReference type="GO" id="GO:0005227">
    <property type="term" value="F:calcium-activated cation channel activity"/>
    <property type="evidence" value="ECO:0007669"/>
    <property type="project" value="InterPro"/>
</dbReference>
<feature type="domain" description="CSC1/OSCA1-like cytosolic" evidence="5">
    <location>
        <begin position="438"/>
        <end position="593"/>
    </location>
</feature>
<evidence type="ECO:0000256" key="1">
    <source>
        <dbReference type="SAM" id="MobiDB-lite"/>
    </source>
</evidence>
<keyword evidence="7" id="KW-1185">Reference proteome</keyword>
<sequence>MPRVLSALRTYRPQLPVSRRAFSASISDDSLDRLKHPVRGGQDLAHRYARLERALRGKEGYLRDLNHIDHSSPVTSDPSSPPLSPVRKAPLVFAGLTIPDDPPVPQPDECCMSGCAVCVHDLHRAALAAHSHALAALRSTLTARGVPRAHLASPPPRMELQLAARREAEAKGNERPRPEPERVVRSSLSKTKNDAKDVLDAVSWLLFTCCPSYFGANKNKLVHSLLILHLHVSLLAHIISPSLPTMSDASNSNATTASTKTFVTALWVNAAVFGIELIAFTVLRPRFRAIYEPRTYIPPEHKRSPPLSSRILAWPLSVWRADYSQILLQNGMDAYFFVRFLRMVVKILLPIWIISWIVLLPLTSVGTSAVEKTSDGLDRFTFGNVGPAQQPRYAAHLVLTWLFTFWIWYVVRAEMKHFVTARQQYLVSPAYARSAQAHTVLVTGVPTRFLSERAIEMLFSQLPGGVKKVWLNRDLKELPDLYDRRLAACSTLESAETSLLKAAAEALAAQRKADDKAAGIDKKTPDLERTAAAASNQSVPDLATLVAAGDRPTHRLPVGPLPFALPLIGKKVDSIEWARKEIAETGAALERGRVVLRRETDMLEAGGVGSMPLRVEVSWVS</sequence>
<evidence type="ECO:0000259" key="3">
    <source>
        <dbReference type="Pfam" id="PF09791"/>
    </source>
</evidence>
<dbReference type="InterPro" id="IPR045122">
    <property type="entry name" value="Csc1-like"/>
</dbReference>
<dbReference type="AlphaFoldDB" id="A0A4S4L0V4"/>
<feature type="transmembrane region" description="Helical" evidence="2">
    <location>
        <begin position="221"/>
        <end position="242"/>
    </location>
</feature>
<evidence type="ECO:0000256" key="2">
    <source>
        <dbReference type="SAM" id="Phobius"/>
    </source>
</evidence>
<evidence type="ECO:0000259" key="4">
    <source>
        <dbReference type="Pfam" id="PF13967"/>
    </source>
</evidence>
<feature type="domain" description="CSC1/OSCA1-like N-terminal transmembrane" evidence="4">
    <location>
        <begin position="262"/>
        <end position="412"/>
    </location>
</feature>
<feature type="region of interest" description="Disordered" evidence="1">
    <location>
        <begin position="166"/>
        <end position="189"/>
    </location>
</feature>
<keyword evidence="2" id="KW-0472">Membrane</keyword>
<accession>A0A4S4L0V4</accession>
<dbReference type="PANTHER" id="PTHR13018">
    <property type="entry name" value="PROBABLE MEMBRANE PROTEIN DUF221-RELATED"/>
    <property type="match status" value="1"/>
</dbReference>
<gene>
    <name evidence="6" type="ORF">EW145_g5565</name>
</gene>
<dbReference type="InterPro" id="IPR019180">
    <property type="entry name" value="Oxidoreductase-like_N"/>
</dbReference>
<feature type="compositionally biased region" description="Basic and acidic residues" evidence="1">
    <location>
        <begin position="166"/>
        <end position="184"/>
    </location>
</feature>
<feature type="non-terminal residue" evidence="6">
    <location>
        <position position="621"/>
    </location>
</feature>
<evidence type="ECO:0000313" key="6">
    <source>
        <dbReference type="EMBL" id="THH04381.1"/>
    </source>
</evidence>
<dbReference type="Pfam" id="PF13967">
    <property type="entry name" value="RSN1_TM"/>
    <property type="match status" value="1"/>
</dbReference>
<evidence type="ECO:0000313" key="7">
    <source>
        <dbReference type="Proteomes" id="UP000308199"/>
    </source>
</evidence>
<evidence type="ECO:0000259" key="5">
    <source>
        <dbReference type="Pfam" id="PF14703"/>
    </source>
</evidence>
<dbReference type="Proteomes" id="UP000308199">
    <property type="component" value="Unassembled WGS sequence"/>
</dbReference>
<evidence type="ECO:0008006" key="8">
    <source>
        <dbReference type="Google" id="ProtNLM"/>
    </source>
</evidence>
<comment type="caution">
    <text evidence="6">The sequence shown here is derived from an EMBL/GenBank/DDBJ whole genome shotgun (WGS) entry which is preliminary data.</text>
</comment>